<dbReference type="PIRSF" id="PIRSF037379">
    <property type="entry name" value="Ubiquitin-related_modifier_1"/>
    <property type="match status" value="1"/>
</dbReference>
<dbReference type="GO" id="GO:0034227">
    <property type="term" value="P:tRNA thio-modification"/>
    <property type="evidence" value="ECO:0007669"/>
    <property type="project" value="UniProtKB-UniRule"/>
</dbReference>
<organism evidence="7 8">
    <name type="scientific">Plectus sambesii</name>
    <dbReference type="NCBI Taxonomy" id="2011161"/>
    <lineage>
        <taxon>Eukaryota</taxon>
        <taxon>Metazoa</taxon>
        <taxon>Ecdysozoa</taxon>
        <taxon>Nematoda</taxon>
        <taxon>Chromadorea</taxon>
        <taxon>Plectida</taxon>
        <taxon>Plectina</taxon>
        <taxon>Plectoidea</taxon>
        <taxon>Plectidae</taxon>
        <taxon>Plectus</taxon>
    </lineage>
</organism>
<proteinExistence type="inferred from homology"/>
<protein>
    <recommendedName>
        <fullName evidence="5">Ubiquitin-related modifier 1 homolog</fullName>
    </recommendedName>
</protein>
<evidence type="ECO:0000256" key="2">
    <source>
        <dbReference type="ARBA" id="ARBA00022499"/>
    </source>
</evidence>
<accession>A0A914V7E9</accession>
<comment type="subcellular location">
    <subcellularLocation>
        <location evidence="5 6">Cytoplasm</location>
    </subcellularLocation>
</comment>
<dbReference type="Gene3D" id="3.10.20.30">
    <property type="match status" value="1"/>
</dbReference>
<dbReference type="InterPro" id="IPR012675">
    <property type="entry name" value="Beta-grasp_dom_sf"/>
</dbReference>
<comment type="function">
    <text evidence="5">Acts as a sulfur carrier required for 2-thiolation of mcm(5)S(2)U at tRNA wobble positions of cytosolic tRNA(Lys), tRNA(Glu) and tRNA(Gln). Serves as sulfur donor in tRNA 2-thiolation reaction by being thiocarboxylated (-COSH) at its C-terminus by the MOCS3/UBA4 homolog. The sulfur is then transferred to tRNA to form 2-thiolation of mcm(5)S(2)U. Also acts as a ubiquitin-like protein (UBL) that is covalently conjugated via an isopeptide bond to lysine residues of target proteins. The thiocarboxylated form serves as substrate for conjugation and oxidative stress specifically induces the formation of UBL-protein conjugates.</text>
</comment>
<dbReference type="PANTHER" id="PTHR14986">
    <property type="entry name" value="RURM1 PROTEIN"/>
    <property type="match status" value="1"/>
</dbReference>
<evidence type="ECO:0000256" key="3">
    <source>
        <dbReference type="ARBA" id="ARBA00022694"/>
    </source>
</evidence>
<evidence type="ECO:0000313" key="7">
    <source>
        <dbReference type="Proteomes" id="UP000887566"/>
    </source>
</evidence>
<dbReference type="GO" id="GO:0002098">
    <property type="term" value="P:tRNA wobble uridine modification"/>
    <property type="evidence" value="ECO:0007669"/>
    <property type="project" value="UniProtKB-UniRule"/>
</dbReference>
<evidence type="ECO:0000256" key="1">
    <source>
        <dbReference type="ARBA" id="ARBA00022490"/>
    </source>
</evidence>
<evidence type="ECO:0000256" key="5">
    <source>
        <dbReference type="HAMAP-Rule" id="MF_03048"/>
    </source>
</evidence>
<keyword evidence="3 5" id="KW-0819">tRNA processing</keyword>
<feature type="cross-link" description="Glycyl lysine isopeptide (Gly-Lys) (interchain with K-? in acceptor proteins)" evidence="5">
    <location>
        <position position="99"/>
    </location>
</feature>
<comment type="pathway">
    <text evidence="5 6">tRNA modification; 5-methoxycarbonylmethyl-2-thiouridine-tRNA biosynthesis.</text>
</comment>
<keyword evidence="2 5" id="KW-1017">Isopeptide bond</keyword>
<sequence>GCIDVTIEFSGGAELLVGKQKIHKASLPSNRDWTIRSLLPWIAEHLMKTDRPELLIENGTVRPGILVLVNDTDWELLGELSYVIKPNDTITFISTLHGG</sequence>
<keyword evidence="7" id="KW-1185">Reference proteome</keyword>
<evidence type="ECO:0000256" key="6">
    <source>
        <dbReference type="RuleBase" id="RU361182"/>
    </source>
</evidence>
<keyword evidence="4 5" id="KW-0833">Ubl conjugation pathway</keyword>
<comment type="PTM">
    <text evidence="5">C-terminal thiocarboxylation occurs in 2 steps, it is first acyl-adenylated (-COAMP) via the hesA/moeB/thiF part of the MOCS3/UBA4 homolog, then thiocarboxylated (-COSH) via the rhodanese domain of the MOCS3/UBA4 homolog.</text>
</comment>
<evidence type="ECO:0000256" key="4">
    <source>
        <dbReference type="ARBA" id="ARBA00022786"/>
    </source>
</evidence>
<dbReference type="GO" id="GO:0005829">
    <property type="term" value="C:cytosol"/>
    <property type="evidence" value="ECO:0007669"/>
    <property type="project" value="UniProtKB-UniRule"/>
</dbReference>
<dbReference type="AlphaFoldDB" id="A0A914V7E9"/>
<name>A0A914V7E9_9BILA</name>
<dbReference type="Proteomes" id="UP000887566">
    <property type="component" value="Unplaced"/>
</dbReference>
<evidence type="ECO:0000313" key="8">
    <source>
        <dbReference type="WBParaSite" id="PSAMB.scaffold16215size1379.g36840.t1"/>
    </source>
</evidence>
<dbReference type="WBParaSite" id="PSAMB.scaffold16215size1379.g36840.t1">
    <property type="protein sequence ID" value="PSAMB.scaffold16215size1379.g36840.t1"/>
    <property type="gene ID" value="PSAMB.scaffold16215size1379.g36840"/>
</dbReference>
<feature type="modified residue" description="1-thioglycine" evidence="5">
    <location>
        <position position="99"/>
    </location>
</feature>
<dbReference type="HAMAP" id="MF_03048">
    <property type="entry name" value="Urm1"/>
    <property type="match status" value="1"/>
</dbReference>
<comment type="similarity">
    <text evidence="5 6">Belongs to the URM1 family.</text>
</comment>
<dbReference type="CDD" id="cd01764">
    <property type="entry name" value="Ubl_Urm1"/>
    <property type="match status" value="1"/>
</dbReference>
<dbReference type="SUPFAM" id="SSF54285">
    <property type="entry name" value="MoaD/ThiS"/>
    <property type="match status" value="1"/>
</dbReference>
<dbReference type="Pfam" id="PF09138">
    <property type="entry name" value="Urm1"/>
    <property type="match status" value="1"/>
</dbReference>
<keyword evidence="1 5" id="KW-0963">Cytoplasm</keyword>
<reference evidence="8" key="1">
    <citation type="submission" date="2022-11" db="UniProtKB">
        <authorList>
            <consortium name="WormBaseParasite"/>
        </authorList>
    </citation>
    <scope>IDENTIFICATION</scope>
</reference>
<dbReference type="GO" id="GO:0032447">
    <property type="term" value="P:protein urmylation"/>
    <property type="evidence" value="ECO:0007669"/>
    <property type="project" value="UniProtKB-UniRule"/>
</dbReference>
<dbReference type="InterPro" id="IPR016155">
    <property type="entry name" value="Mopterin_synth/thiamin_S_b"/>
</dbReference>
<dbReference type="InterPro" id="IPR015221">
    <property type="entry name" value="Urm1"/>
</dbReference>